<feature type="compositionally biased region" description="Basic residues" evidence="1">
    <location>
        <begin position="500"/>
        <end position="515"/>
    </location>
</feature>
<organism evidence="2 3">
    <name type="scientific">Streptomyces afghaniensis 772</name>
    <dbReference type="NCBI Taxonomy" id="1283301"/>
    <lineage>
        <taxon>Bacteria</taxon>
        <taxon>Bacillati</taxon>
        <taxon>Actinomycetota</taxon>
        <taxon>Actinomycetes</taxon>
        <taxon>Kitasatosporales</taxon>
        <taxon>Streptomycetaceae</taxon>
        <taxon>Streptomyces</taxon>
    </lineage>
</organism>
<feature type="compositionally biased region" description="Basic and acidic residues" evidence="1">
    <location>
        <begin position="544"/>
        <end position="554"/>
    </location>
</feature>
<dbReference type="HOGENOM" id="CLU_333968_0_0_11"/>
<proteinExistence type="predicted"/>
<dbReference type="Proteomes" id="UP000015001">
    <property type="component" value="Unassembled WGS sequence"/>
</dbReference>
<feature type="compositionally biased region" description="Low complexity" evidence="1">
    <location>
        <begin position="715"/>
        <end position="725"/>
    </location>
</feature>
<feature type="region of interest" description="Disordered" evidence="1">
    <location>
        <begin position="646"/>
        <end position="855"/>
    </location>
</feature>
<comment type="caution">
    <text evidence="2">The sequence shown here is derived from an EMBL/GenBank/DDBJ whole genome shotgun (WGS) entry which is preliminary data.</text>
</comment>
<feature type="compositionally biased region" description="Gly residues" evidence="1">
    <location>
        <begin position="16"/>
        <end position="32"/>
    </location>
</feature>
<sequence>MPAGGQAAQVVGDAVGGEAGLAGGPGRGGAGRQQGQDAGLHGRDPVLLGGRGGGGGALALHAQHHQQRRCVLRRVAHRVRRQLPVPLRAAGCLPADRHLVARAVPQPQGLGDALHLCGLPRAEQVQHVTAAQPPRRRTALRGHRRIGQKHRAVHIAHRDRHRDPVEEEQGAVAPCHGLLPGLVHELLLPCRAAPRKSDASACTTQSCRGAARPAGSRGSRWIAVLPYRERQLSRHAPHRTDPPARRRPLRRPRRRHLRHRTRGRAHPAGHGPDARARARVRAAAVRTRHPVRGRPGPRGRARGRAAVRQAHRARPGERPRVRRRRPVHRVQRRAQLGQGARHPHARLRARLDADLPPRDAEGGPPAHRVLGPRRPRRAARRRARRHDPHDPRHHRTVRVRLRLRLLRALRAAPLRRVDGPLPGVEHDPPRARPGQGLLGAGRGLPRRLRLSRPGRRRRHRRPHRHRPEPGRRPARPHAHRRAPRRRQHAGRRQHPQPGHHLPHRRPRDHLRRHVLRPVLPRQAPDRTPARAARGRRAVGRPGRSRADVRRDRPAHLHPPGPQRGAPAVAHGRRLLPGGPRGHAARRPRPAARRAVRPGAHADAAPAAGVGGQPRAVRPVPLLRGGGGGAPGARLQAVRHRRARLHRTAVRPARGDHAAGHARPPLPAERPRRLPAPRQGDPHPQARGLHPHAHPAHGRRPCPHAAARRRPGPGLPVGRTAGPARARPSRHRRPLPARQQLRHLPRLRRPTRRRSRRRRLRNPRRTPGRLRGRPAHRPARRHHGRLLQRPPHRRRHRLRRLAGGDPRPVRRDVRRPRRRRPQLGRHLPARPHPDRRAARGVRRRPAARPRRRRRLR</sequence>
<feature type="compositionally biased region" description="Basic and acidic residues" evidence="1">
    <location>
        <begin position="228"/>
        <end position="244"/>
    </location>
</feature>
<feature type="compositionally biased region" description="Basic residues" evidence="1">
    <location>
        <begin position="811"/>
        <end position="828"/>
    </location>
</feature>
<protein>
    <submittedName>
        <fullName evidence="2">Putative Bifunctional P-450/NADPH-P450 reductase</fullName>
    </submittedName>
</protein>
<gene>
    <name evidence="2" type="ORF">STAFG_3164</name>
</gene>
<feature type="region of interest" description="Disordered" evidence="1">
    <location>
        <begin position="129"/>
        <end position="165"/>
    </location>
</feature>
<feature type="region of interest" description="Disordered" evidence="1">
    <location>
        <begin position="16"/>
        <end position="52"/>
    </location>
</feature>
<feature type="compositionally biased region" description="Basic residues" evidence="1">
    <location>
        <begin position="245"/>
        <end position="267"/>
    </location>
</feature>
<accession>S4MJP1</accession>
<evidence type="ECO:0000256" key="1">
    <source>
        <dbReference type="SAM" id="MobiDB-lite"/>
    </source>
</evidence>
<feature type="compositionally biased region" description="Basic residues" evidence="1">
    <location>
        <begin position="582"/>
        <end position="595"/>
    </location>
</feature>
<feature type="compositionally biased region" description="Basic and acidic residues" evidence="1">
    <location>
        <begin position="349"/>
        <end position="361"/>
    </location>
</feature>
<feature type="compositionally biased region" description="Basic residues" evidence="1">
    <location>
        <begin position="370"/>
        <end position="396"/>
    </location>
</feature>
<keyword evidence="3" id="KW-1185">Reference proteome</keyword>
<feature type="compositionally biased region" description="Basic residues" evidence="1">
    <location>
        <begin position="286"/>
        <end position="313"/>
    </location>
</feature>
<name>S4MJP1_9ACTN</name>
<feature type="compositionally biased region" description="Basic residues" evidence="1">
    <location>
        <begin position="688"/>
        <end position="710"/>
    </location>
</feature>
<feature type="compositionally biased region" description="Low complexity" evidence="1">
    <location>
        <begin position="596"/>
        <end position="622"/>
    </location>
</feature>
<feature type="compositionally biased region" description="Basic residues" evidence="1">
    <location>
        <begin position="320"/>
        <end position="332"/>
    </location>
</feature>
<feature type="compositionally biased region" description="Basic residues" evidence="1">
    <location>
        <begin position="134"/>
        <end position="160"/>
    </location>
</feature>
<feature type="compositionally biased region" description="Basic residues" evidence="1">
    <location>
        <begin position="726"/>
        <end position="799"/>
    </location>
</feature>
<dbReference type="EMBL" id="AOPY01001406">
    <property type="protein sequence ID" value="EPJ39763.1"/>
    <property type="molecule type" value="Genomic_DNA"/>
</dbReference>
<reference evidence="2 3" key="1">
    <citation type="submission" date="2013-02" db="EMBL/GenBank/DDBJ databases">
        <title>Draft Genome Sequence of Streptomyces afghaniensis, Which Produces Compounds of the Julimycin B-Complex.</title>
        <authorList>
            <person name="Gruening B.A."/>
            <person name="Praeg A."/>
            <person name="Erxleben A."/>
            <person name="Guenther S."/>
            <person name="Fiedler H.-P."/>
            <person name="Goodfellow M."/>
            <person name="Mueller M."/>
        </authorList>
    </citation>
    <scope>NUCLEOTIDE SEQUENCE [LARGE SCALE GENOMIC DNA]</scope>
    <source>
        <strain evidence="2 3">772</strain>
    </source>
</reference>
<feature type="region of interest" description="Disordered" evidence="1">
    <location>
        <begin position="417"/>
        <end position="633"/>
    </location>
</feature>
<dbReference type="AlphaFoldDB" id="S4MJP1"/>
<evidence type="ECO:0000313" key="3">
    <source>
        <dbReference type="Proteomes" id="UP000015001"/>
    </source>
</evidence>
<evidence type="ECO:0000313" key="2">
    <source>
        <dbReference type="EMBL" id="EPJ39763.1"/>
    </source>
</evidence>
<feature type="region of interest" description="Disordered" evidence="1">
    <location>
        <begin position="228"/>
        <end position="396"/>
    </location>
</feature>
<feature type="compositionally biased region" description="Basic residues" evidence="1">
    <location>
        <begin position="837"/>
        <end position="855"/>
    </location>
</feature>
<feature type="compositionally biased region" description="Basic residues" evidence="1">
    <location>
        <begin position="444"/>
        <end position="494"/>
    </location>
</feature>